<evidence type="ECO:0000313" key="4">
    <source>
        <dbReference type="Proteomes" id="UP001151760"/>
    </source>
</evidence>
<evidence type="ECO:0000256" key="1">
    <source>
        <dbReference type="SAM" id="Coils"/>
    </source>
</evidence>
<gene>
    <name evidence="3" type="ORF">Tco_1123306</name>
</gene>
<reference evidence="3" key="2">
    <citation type="submission" date="2022-01" db="EMBL/GenBank/DDBJ databases">
        <authorList>
            <person name="Yamashiro T."/>
            <person name="Shiraishi A."/>
            <person name="Satake H."/>
            <person name="Nakayama K."/>
        </authorList>
    </citation>
    <scope>NUCLEOTIDE SEQUENCE</scope>
</reference>
<proteinExistence type="predicted"/>
<reference evidence="3" key="1">
    <citation type="journal article" date="2022" name="Int. J. Mol. Sci.">
        <title>Draft Genome of Tanacetum Coccineum: Genomic Comparison of Closely Related Tanacetum-Family Plants.</title>
        <authorList>
            <person name="Yamashiro T."/>
            <person name="Shiraishi A."/>
            <person name="Nakayama K."/>
            <person name="Satake H."/>
        </authorList>
    </citation>
    <scope>NUCLEOTIDE SEQUENCE</scope>
</reference>
<accession>A0ABQ5J421</accession>
<protein>
    <recommendedName>
        <fullName evidence="5">CCHC-type domain-containing protein</fullName>
    </recommendedName>
</protein>
<organism evidence="3 4">
    <name type="scientific">Tanacetum coccineum</name>
    <dbReference type="NCBI Taxonomy" id="301880"/>
    <lineage>
        <taxon>Eukaryota</taxon>
        <taxon>Viridiplantae</taxon>
        <taxon>Streptophyta</taxon>
        <taxon>Embryophyta</taxon>
        <taxon>Tracheophyta</taxon>
        <taxon>Spermatophyta</taxon>
        <taxon>Magnoliopsida</taxon>
        <taxon>eudicotyledons</taxon>
        <taxon>Gunneridae</taxon>
        <taxon>Pentapetalae</taxon>
        <taxon>asterids</taxon>
        <taxon>campanulids</taxon>
        <taxon>Asterales</taxon>
        <taxon>Asteraceae</taxon>
        <taxon>Asteroideae</taxon>
        <taxon>Anthemideae</taxon>
        <taxon>Anthemidinae</taxon>
        <taxon>Tanacetum</taxon>
    </lineage>
</organism>
<comment type="caution">
    <text evidence="3">The sequence shown here is derived from an EMBL/GenBank/DDBJ whole genome shotgun (WGS) entry which is preliminary data.</text>
</comment>
<sequence>MVKICDCCKQTVDLDRESYHKLFDILKQYHKEVNEIRAEKITRNANPLALVAAAQQYTNTYYQPPKSHKSYAPPSKQSSSTRSHETTRYKGKEIAKPITPPSESASKEDSDPKQAQRDKDMQNNLALIKKYFKKIYQPTNNNLRTFSNTRNKNVNTSPRYKNDNQTGQFGNQRTVTVVGARETVGSQVVQQTRIQCFNCKEFRNFAKECRKPKRAKDYTYHKEKMFLCKQDEKGVPLQAEKSDWLEDTDEEIDEQELDAHYSFMAKIQERQHSVQPESINDTNVVEKVDSNVILNSSGMCDKDNQADQNAKECENERAELKECKSNIEEANRTRRESNRTRDRYLGALHDKKVKLAKYKTYKDRTIENDTRERKLKETLGLLAQKEHDTKEVLKLKAYENSVVKEKNDELAKQSFLTKLSYEGLVKEKNKVIKDLKLKEEKDLDKLIAVEKQLNFLNEIIYKRNQSIQTIHMLAPKSSTYNGRPSFANPKYLNKAQSEKPCLYEIPYEKDNLANIFSPDREETLTLEQESRSKLNKDTVKPYDYTKQNSLYEIFKPPSREYLDQLANANEI</sequence>
<name>A0ABQ5J421_9ASTR</name>
<keyword evidence="1" id="KW-0175">Coiled coil</keyword>
<dbReference type="Proteomes" id="UP001151760">
    <property type="component" value="Unassembled WGS sequence"/>
</dbReference>
<keyword evidence="4" id="KW-1185">Reference proteome</keyword>
<feature type="region of interest" description="Disordered" evidence="2">
    <location>
        <begin position="62"/>
        <end position="119"/>
    </location>
</feature>
<evidence type="ECO:0008006" key="5">
    <source>
        <dbReference type="Google" id="ProtNLM"/>
    </source>
</evidence>
<feature type="compositionally biased region" description="Basic and acidic residues" evidence="2">
    <location>
        <begin position="82"/>
        <end position="95"/>
    </location>
</feature>
<dbReference type="EMBL" id="BQNB010021483">
    <property type="protein sequence ID" value="GJU06876.1"/>
    <property type="molecule type" value="Genomic_DNA"/>
</dbReference>
<evidence type="ECO:0000256" key="2">
    <source>
        <dbReference type="SAM" id="MobiDB-lite"/>
    </source>
</evidence>
<evidence type="ECO:0000313" key="3">
    <source>
        <dbReference type="EMBL" id="GJU06876.1"/>
    </source>
</evidence>
<feature type="coiled-coil region" evidence="1">
    <location>
        <begin position="306"/>
        <end position="340"/>
    </location>
</feature>
<feature type="region of interest" description="Disordered" evidence="2">
    <location>
        <begin position="142"/>
        <end position="169"/>
    </location>
</feature>
<feature type="compositionally biased region" description="Basic and acidic residues" evidence="2">
    <location>
        <begin position="105"/>
        <end position="119"/>
    </location>
</feature>